<feature type="coiled-coil region" evidence="1">
    <location>
        <begin position="30"/>
        <end position="73"/>
    </location>
</feature>
<feature type="non-terminal residue" evidence="2">
    <location>
        <position position="186"/>
    </location>
</feature>
<feature type="non-terminal residue" evidence="2">
    <location>
        <position position="1"/>
    </location>
</feature>
<name>A0ABS1TR59_9BACI</name>
<protein>
    <submittedName>
        <fullName evidence="2">Uncharacterized protein</fullName>
    </submittedName>
</protein>
<sequence>TPEAATSKGIAPDQISSVLARFGNAPKLEVKMVKRLLSKFVDELETLEKQIELREIEESAQSFKVRLKAQEAQMRTREFARAEQLRCESQENLHKWHVTDPETVLRKIESKELLTLPDFLKYRGISKRSVKTAMTWGRMFCITGPDGVDYYPAIFADSSDYIRQCLGKVCQVLGNIPAYAKYQFLT</sequence>
<evidence type="ECO:0000256" key="1">
    <source>
        <dbReference type="SAM" id="Coils"/>
    </source>
</evidence>
<accession>A0ABS1TR59</accession>
<evidence type="ECO:0000313" key="3">
    <source>
        <dbReference type="Proteomes" id="UP000623967"/>
    </source>
</evidence>
<organism evidence="2 3">
    <name type="scientific">Neobacillus paridis</name>
    <dbReference type="NCBI Taxonomy" id="2803862"/>
    <lineage>
        <taxon>Bacteria</taxon>
        <taxon>Bacillati</taxon>
        <taxon>Bacillota</taxon>
        <taxon>Bacilli</taxon>
        <taxon>Bacillales</taxon>
        <taxon>Bacillaceae</taxon>
        <taxon>Neobacillus</taxon>
    </lineage>
</organism>
<comment type="caution">
    <text evidence="2">The sequence shown here is derived from an EMBL/GenBank/DDBJ whole genome shotgun (WGS) entry which is preliminary data.</text>
</comment>
<evidence type="ECO:0000313" key="2">
    <source>
        <dbReference type="EMBL" id="MBL4953539.1"/>
    </source>
</evidence>
<keyword evidence="3" id="KW-1185">Reference proteome</keyword>
<reference evidence="2 3" key="1">
    <citation type="submission" date="2021-01" db="EMBL/GenBank/DDBJ databases">
        <title>Genome public.</title>
        <authorList>
            <person name="Liu C."/>
            <person name="Sun Q."/>
        </authorList>
    </citation>
    <scope>NUCLEOTIDE SEQUENCE [LARGE SCALE GENOMIC DNA]</scope>
    <source>
        <strain evidence="2 3">YIM B02564</strain>
    </source>
</reference>
<dbReference type="RefSeq" id="WP_202654808.1">
    <property type="nucleotide sequence ID" value="NZ_JAESWB010000227.1"/>
</dbReference>
<proteinExistence type="predicted"/>
<dbReference type="EMBL" id="JAESWB010000227">
    <property type="protein sequence ID" value="MBL4953539.1"/>
    <property type="molecule type" value="Genomic_DNA"/>
</dbReference>
<gene>
    <name evidence="2" type="ORF">JK635_15210</name>
</gene>
<keyword evidence="1" id="KW-0175">Coiled coil</keyword>
<dbReference type="Proteomes" id="UP000623967">
    <property type="component" value="Unassembled WGS sequence"/>
</dbReference>